<dbReference type="Gene3D" id="3.30.1490.20">
    <property type="entry name" value="ATP-grasp fold, A domain"/>
    <property type="match status" value="1"/>
</dbReference>
<dbReference type="SUPFAM" id="SSF52440">
    <property type="entry name" value="PreATP-grasp domain"/>
    <property type="match status" value="1"/>
</dbReference>
<evidence type="ECO:0000256" key="3">
    <source>
        <dbReference type="ARBA" id="ARBA00023316"/>
    </source>
</evidence>
<dbReference type="GO" id="GO:0046872">
    <property type="term" value="F:metal ion binding"/>
    <property type="evidence" value="ECO:0007669"/>
    <property type="project" value="InterPro"/>
</dbReference>
<keyword evidence="3" id="KW-0961">Cell wall biogenesis/degradation</keyword>
<sequence>MNIVFTFNVRHVKPSLKNKKSIEEAEFDTPETIRGIARSLKKLGHRVFLIEADENSYLKFKKLKSKIDLVFNIAEGISGSDREAQIPAMLEMLKIPYIGSKPLTQAICLNKALTKKILILHHVPTPKFQLFKIGNEKLKKDLKFPLIIKPNYEGSSKGIFQNSFVKTEKELRKKIKEVIKNFNQPALVEEFLEGREFTVGLIENNPVEILPPVELNFSELPQKFIPMDSYEVKWLVDNPKNKIKTVICPAEIKKNLWRKIKEICLKTKEVLEILDWCRIDLRLDKKGNPNVLEINQIPGIIPDPKENSRFPLAARVAGYSFEEMLDKIIKAACRRYKIYVS</sequence>
<gene>
    <name evidence="6" type="ORF">COY73_01965</name>
</gene>
<evidence type="ECO:0000313" key="6">
    <source>
        <dbReference type="EMBL" id="PIY89085.1"/>
    </source>
</evidence>
<dbReference type="InterPro" id="IPR013815">
    <property type="entry name" value="ATP_grasp_subdomain_1"/>
</dbReference>
<evidence type="ECO:0000256" key="1">
    <source>
        <dbReference type="ARBA" id="ARBA00010871"/>
    </source>
</evidence>
<dbReference type="GO" id="GO:0071555">
    <property type="term" value="P:cell wall organization"/>
    <property type="evidence" value="ECO:0007669"/>
    <property type="project" value="UniProtKB-KW"/>
</dbReference>
<dbReference type="Gene3D" id="3.30.470.20">
    <property type="entry name" value="ATP-grasp fold, B domain"/>
    <property type="match status" value="1"/>
</dbReference>
<dbReference type="InterPro" id="IPR016185">
    <property type="entry name" value="PreATP-grasp_dom_sf"/>
</dbReference>
<keyword evidence="4" id="KW-0547">Nucleotide-binding</keyword>
<dbReference type="Gene3D" id="3.40.50.20">
    <property type="match status" value="1"/>
</dbReference>
<dbReference type="PANTHER" id="PTHR23132">
    <property type="entry name" value="D-ALANINE--D-ALANINE LIGASE"/>
    <property type="match status" value="1"/>
</dbReference>
<proteinExistence type="inferred from homology"/>
<protein>
    <submittedName>
        <fullName evidence="6">D-alanine--D-alanine ligase</fullName>
    </submittedName>
</protein>
<comment type="caution">
    <text evidence="6">The sequence shown here is derived from an EMBL/GenBank/DDBJ whole genome shotgun (WGS) entry which is preliminary data.</text>
</comment>
<dbReference type="GO" id="GO:0005524">
    <property type="term" value="F:ATP binding"/>
    <property type="evidence" value="ECO:0007669"/>
    <property type="project" value="UniProtKB-UniRule"/>
</dbReference>
<dbReference type="InterPro" id="IPR011095">
    <property type="entry name" value="Dala_Dala_lig_C"/>
</dbReference>
<name>A0A2M7R7H3_9BACT</name>
<keyword evidence="2 6" id="KW-0436">Ligase</keyword>
<reference evidence="7" key="1">
    <citation type="submission" date="2017-09" db="EMBL/GenBank/DDBJ databases">
        <title>Depth-based differentiation of microbial function through sediment-hosted aquifers and enrichment of novel symbionts in the deep terrestrial subsurface.</title>
        <authorList>
            <person name="Probst A.J."/>
            <person name="Ladd B."/>
            <person name="Jarett J.K."/>
            <person name="Geller-Mcgrath D.E."/>
            <person name="Sieber C.M.K."/>
            <person name="Emerson J.B."/>
            <person name="Anantharaman K."/>
            <person name="Thomas B.C."/>
            <person name="Malmstrom R."/>
            <person name="Stieglmeier M."/>
            <person name="Klingl A."/>
            <person name="Woyke T."/>
            <person name="Ryan C.M."/>
            <person name="Banfield J.F."/>
        </authorList>
    </citation>
    <scope>NUCLEOTIDE SEQUENCE [LARGE SCALE GENOMIC DNA]</scope>
</reference>
<dbReference type="AlphaFoldDB" id="A0A2M7R7H3"/>
<keyword evidence="4" id="KW-0067">ATP-binding</keyword>
<dbReference type="EMBL" id="PFLW01000050">
    <property type="protein sequence ID" value="PIY89085.1"/>
    <property type="molecule type" value="Genomic_DNA"/>
</dbReference>
<evidence type="ECO:0000313" key="7">
    <source>
        <dbReference type="Proteomes" id="UP000230767"/>
    </source>
</evidence>
<dbReference type="InterPro" id="IPR011761">
    <property type="entry name" value="ATP-grasp"/>
</dbReference>
<dbReference type="SUPFAM" id="SSF56059">
    <property type="entry name" value="Glutathione synthetase ATP-binding domain-like"/>
    <property type="match status" value="1"/>
</dbReference>
<dbReference type="PANTHER" id="PTHR23132:SF23">
    <property type="entry name" value="D-ALANINE--D-ALANINE LIGASE B"/>
    <property type="match status" value="1"/>
</dbReference>
<dbReference type="PROSITE" id="PS50975">
    <property type="entry name" value="ATP_GRASP"/>
    <property type="match status" value="1"/>
</dbReference>
<feature type="domain" description="ATP-grasp" evidence="5">
    <location>
        <begin position="115"/>
        <end position="330"/>
    </location>
</feature>
<dbReference type="Proteomes" id="UP000230767">
    <property type="component" value="Unassembled WGS sequence"/>
</dbReference>
<evidence type="ECO:0000259" key="5">
    <source>
        <dbReference type="PROSITE" id="PS50975"/>
    </source>
</evidence>
<dbReference type="Pfam" id="PF07478">
    <property type="entry name" value="Dala_Dala_lig_C"/>
    <property type="match status" value="1"/>
</dbReference>
<dbReference type="GO" id="GO:0008716">
    <property type="term" value="F:D-alanine-D-alanine ligase activity"/>
    <property type="evidence" value="ECO:0007669"/>
    <property type="project" value="InterPro"/>
</dbReference>
<evidence type="ECO:0000256" key="2">
    <source>
        <dbReference type="ARBA" id="ARBA00022598"/>
    </source>
</evidence>
<comment type="similarity">
    <text evidence="1">Belongs to the D-alanine--D-alanine ligase family.</text>
</comment>
<accession>A0A2M7R7H3</accession>
<evidence type="ECO:0000256" key="4">
    <source>
        <dbReference type="PROSITE-ProRule" id="PRU00409"/>
    </source>
</evidence>
<organism evidence="6 7">
    <name type="scientific">Candidatus Nealsonbacteria bacterium CG_4_10_14_0_8_um_filter_37_14</name>
    <dbReference type="NCBI Taxonomy" id="1974684"/>
    <lineage>
        <taxon>Bacteria</taxon>
        <taxon>Candidatus Nealsoniibacteriota</taxon>
    </lineage>
</organism>